<protein>
    <recommendedName>
        <fullName evidence="2">alpha-L-rhamnosidase</fullName>
        <ecNumber evidence="2">3.2.1.40</ecNumber>
    </recommendedName>
</protein>
<dbReference type="Gene3D" id="2.60.120.260">
    <property type="entry name" value="Galactose-binding domain-like"/>
    <property type="match status" value="1"/>
</dbReference>
<comment type="caution">
    <text evidence="7">The sequence shown here is derived from an EMBL/GenBank/DDBJ whole genome shotgun (WGS) entry which is preliminary data.</text>
</comment>
<accession>A0A3D9KYG5</accession>
<dbReference type="Gene3D" id="2.60.420.10">
    <property type="entry name" value="Maltose phosphorylase, domain 3"/>
    <property type="match status" value="1"/>
</dbReference>
<dbReference type="PANTHER" id="PTHR33307">
    <property type="entry name" value="ALPHA-RHAMNOSIDASE (EUROFUNG)"/>
    <property type="match status" value="1"/>
</dbReference>
<evidence type="ECO:0000256" key="4">
    <source>
        <dbReference type="SAM" id="SignalP"/>
    </source>
</evidence>
<dbReference type="EMBL" id="QREG01000020">
    <property type="protein sequence ID" value="RED94641.1"/>
    <property type="molecule type" value="Genomic_DNA"/>
</dbReference>
<evidence type="ECO:0000256" key="3">
    <source>
        <dbReference type="ARBA" id="ARBA00022801"/>
    </source>
</evidence>
<feature type="signal peptide" evidence="4">
    <location>
        <begin position="1"/>
        <end position="22"/>
    </location>
</feature>
<dbReference type="SUPFAM" id="SSF48208">
    <property type="entry name" value="Six-hairpin glycosidases"/>
    <property type="match status" value="1"/>
</dbReference>
<keyword evidence="4" id="KW-0732">Signal</keyword>
<evidence type="ECO:0000259" key="5">
    <source>
        <dbReference type="Pfam" id="PF17389"/>
    </source>
</evidence>
<comment type="catalytic activity">
    <reaction evidence="1">
        <text>Hydrolysis of terminal non-reducing alpha-L-rhamnose residues in alpha-L-rhamnosides.</text>
        <dbReference type="EC" id="3.2.1.40"/>
    </reaction>
</comment>
<evidence type="ECO:0000313" key="8">
    <source>
        <dbReference type="Proteomes" id="UP000256779"/>
    </source>
</evidence>
<dbReference type="GO" id="GO:0030596">
    <property type="term" value="F:alpha-L-rhamnosidase activity"/>
    <property type="evidence" value="ECO:0007669"/>
    <property type="project" value="UniProtKB-EC"/>
</dbReference>
<reference evidence="7 8" key="1">
    <citation type="submission" date="2018-07" db="EMBL/GenBank/DDBJ databases">
        <title>Genomic Encyclopedia of Type Strains, Phase IV (KMG-IV): sequencing the most valuable type-strain genomes for metagenomic binning, comparative biology and taxonomic classification.</title>
        <authorList>
            <person name="Goeker M."/>
        </authorList>
    </citation>
    <scope>NUCLEOTIDE SEQUENCE [LARGE SCALE GENOMIC DNA]</scope>
    <source>
        <strain evidence="7 8">DSM 4134</strain>
    </source>
</reference>
<dbReference type="GO" id="GO:0005975">
    <property type="term" value="P:carbohydrate metabolic process"/>
    <property type="evidence" value="ECO:0007669"/>
    <property type="project" value="InterPro"/>
</dbReference>
<sequence length="613" mass="68202">MKQLFCTLVTFLFGLHTLSAQPAATSYSSTPDLVVAHYTPQNITQLGEGHYLVDFGKAYFGTVAIASEIDQKESLTVHLGEKLQAGRIDQKPGGTIRYQRALVPQLIAGEQVLVSLTPDRRNTKPQAIPIPDSIGVIMPFRYCEVENLQVPIQSVSFAQRAVHSNFDEGAAYFSSSDTVLNRIYDLCKHTIKATTFAGYYVDGDRERIPYEADAYINQLSHYAVDDDYGMAKRTNEYFIANPTWPTEWLLHTVMLFYQDFMYTGDLSLLQKHYDDLKVRTLQELARPDGLITSKSPRLDSAFKRKLGFDNPKTNVRDIVDWPPGQKDTGWKLATEAGERDGYDMSVEVNTVVNAFYYHNLALMAAIAQHLGKAADARSFAAKADQVRAVINDKLFDEDRGVYVDGLGATHASLHANMLPLAFGLVPERHQQSVVAFIKTRGMACSVYGAQYLLEGLFMAEEPEYALELMTETTSDRSWWNMIAIGSTMTLEAWDMKYKPNADWNHAWGTAPLNVTVRHLWGITPATPGFGRVRVKPQLAGLASTKVKTPTPHGPIVASYAQEEGKELYTIELPPNMTGTFVLTKGKVHSLNGQKAKGKEVALSAGVNELVVRR</sequence>
<name>A0A3D9KYG5_MARFU</name>
<proteinExistence type="predicted"/>
<evidence type="ECO:0000313" key="7">
    <source>
        <dbReference type="EMBL" id="RED94641.1"/>
    </source>
</evidence>
<dbReference type="InterPro" id="IPR035398">
    <property type="entry name" value="Bac_rhamnosid_C"/>
</dbReference>
<dbReference type="Gene3D" id="1.50.10.10">
    <property type="match status" value="1"/>
</dbReference>
<dbReference type="InterPro" id="IPR012341">
    <property type="entry name" value="6hp_glycosidase-like_sf"/>
</dbReference>
<keyword evidence="3" id="KW-0378">Hydrolase</keyword>
<dbReference type="AlphaFoldDB" id="A0A3D9KYG5"/>
<feature type="domain" description="Alpha-L-rhamnosidase C-terminal" evidence="6">
    <location>
        <begin position="521"/>
        <end position="594"/>
    </location>
</feature>
<dbReference type="InterPro" id="IPR016007">
    <property type="entry name" value="Alpha_rhamnosid"/>
</dbReference>
<dbReference type="Pfam" id="PF17390">
    <property type="entry name" value="Bac_rhamnosid_C"/>
    <property type="match status" value="1"/>
</dbReference>
<dbReference type="Proteomes" id="UP000256779">
    <property type="component" value="Unassembled WGS sequence"/>
</dbReference>
<dbReference type="InterPro" id="IPR035396">
    <property type="entry name" value="Bac_rhamnosid6H"/>
</dbReference>
<dbReference type="PANTHER" id="PTHR33307:SF6">
    <property type="entry name" value="ALPHA-RHAMNOSIDASE (EUROFUNG)-RELATED"/>
    <property type="match status" value="1"/>
</dbReference>
<feature type="chain" id="PRO_5017816542" description="alpha-L-rhamnosidase" evidence="4">
    <location>
        <begin position="23"/>
        <end position="613"/>
    </location>
</feature>
<dbReference type="OrthoDB" id="9815108at2"/>
<evidence type="ECO:0000256" key="1">
    <source>
        <dbReference type="ARBA" id="ARBA00001445"/>
    </source>
</evidence>
<keyword evidence="8" id="KW-1185">Reference proteome</keyword>
<dbReference type="RefSeq" id="WP_115869524.1">
    <property type="nucleotide sequence ID" value="NZ_QREG01000020.1"/>
</dbReference>
<feature type="domain" description="Alpha-L-rhamnosidase six-hairpin glycosidase" evidence="5">
    <location>
        <begin position="170"/>
        <end position="513"/>
    </location>
</feature>
<dbReference type="Pfam" id="PF17389">
    <property type="entry name" value="Bac_rhamnosid6H"/>
    <property type="match status" value="1"/>
</dbReference>
<dbReference type="EC" id="3.2.1.40" evidence="2"/>
<organism evidence="7 8">
    <name type="scientific">Marinoscillum furvescens DSM 4134</name>
    <dbReference type="NCBI Taxonomy" id="1122208"/>
    <lineage>
        <taxon>Bacteria</taxon>
        <taxon>Pseudomonadati</taxon>
        <taxon>Bacteroidota</taxon>
        <taxon>Cytophagia</taxon>
        <taxon>Cytophagales</taxon>
        <taxon>Reichenbachiellaceae</taxon>
        <taxon>Marinoscillum</taxon>
    </lineage>
</organism>
<gene>
    <name evidence="7" type="ORF">C7460_12036</name>
</gene>
<evidence type="ECO:0000259" key="6">
    <source>
        <dbReference type="Pfam" id="PF17390"/>
    </source>
</evidence>
<evidence type="ECO:0000256" key="2">
    <source>
        <dbReference type="ARBA" id="ARBA00012652"/>
    </source>
</evidence>
<dbReference type="InterPro" id="IPR008928">
    <property type="entry name" value="6-hairpin_glycosidase_sf"/>
</dbReference>